<feature type="compositionally biased region" description="Low complexity" evidence="1">
    <location>
        <begin position="226"/>
        <end position="245"/>
    </location>
</feature>
<dbReference type="Proteomes" id="UP000698800">
    <property type="component" value="Unassembled WGS sequence"/>
</dbReference>
<dbReference type="OrthoDB" id="3944408at2759"/>
<sequence length="313" mass="34101">MPSKIQLDENLWFLYVCLQKSDFKAANPAGAPQIDFNAVGEATGLKPPAARMRYTRLRRHIVDGTLIGTHGTPFHGGPDRIAQTYGKRKKDPSGSSMKKEEESPGFRQTRSGGRIERPLKSEVETSDEYETDSDNEQDEMPLAKRRITGNARGQIKAEKDFAPSAEKLPAHVSAAQGEPSLHYIEARTMLRNPALTPQPKTEERSGPHAGATLPALANLQNRADLPLATHSPSSPSTSPKTPLTSNDSSDNKTLSGISFPIPNPPPVGLSPKTRPSAIKAEDKDKPVYLLIKEEAEDQEVPIHVLKAREGVVV</sequence>
<feature type="region of interest" description="Disordered" evidence="1">
    <location>
        <begin position="226"/>
        <end position="283"/>
    </location>
</feature>
<gene>
    <name evidence="3" type="ORF">FGG08_000025</name>
</gene>
<feature type="compositionally biased region" description="Polar residues" evidence="1">
    <location>
        <begin position="246"/>
        <end position="256"/>
    </location>
</feature>
<evidence type="ECO:0000259" key="2">
    <source>
        <dbReference type="Pfam" id="PF22980"/>
    </source>
</evidence>
<evidence type="ECO:0000256" key="1">
    <source>
        <dbReference type="SAM" id="MobiDB-lite"/>
    </source>
</evidence>
<reference evidence="3" key="1">
    <citation type="submission" date="2021-03" db="EMBL/GenBank/DDBJ databases">
        <title>Comparative genomics and phylogenomic investigation of the class Geoglossomycetes provide insights into ecological specialization and systematics.</title>
        <authorList>
            <person name="Melie T."/>
            <person name="Pirro S."/>
            <person name="Miller A.N."/>
            <person name="Quandt A."/>
        </authorList>
    </citation>
    <scope>NUCLEOTIDE SEQUENCE</scope>
    <source>
        <strain evidence="3">GBOQ0MN5Z8</strain>
    </source>
</reference>
<feature type="region of interest" description="Disordered" evidence="1">
    <location>
        <begin position="68"/>
        <end position="153"/>
    </location>
</feature>
<feature type="compositionally biased region" description="Basic and acidic residues" evidence="1">
    <location>
        <begin position="113"/>
        <end position="123"/>
    </location>
</feature>
<evidence type="ECO:0000313" key="3">
    <source>
        <dbReference type="EMBL" id="KAH0547768.1"/>
    </source>
</evidence>
<dbReference type="AlphaFoldDB" id="A0A9P8I9X8"/>
<dbReference type="Pfam" id="PF22980">
    <property type="entry name" value="Myb_DNA-bind_8"/>
    <property type="match status" value="1"/>
</dbReference>
<comment type="caution">
    <text evidence="3">The sequence shown here is derived from an EMBL/GenBank/DDBJ whole genome shotgun (WGS) entry which is preliminary data.</text>
</comment>
<feature type="compositionally biased region" description="Acidic residues" evidence="1">
    <location>
        <begin position="124"/>
        <end position="139"/>
    </location>
</feature>
<dbReference type="EMBL" id="JAGHQL010000001">
    <property type="protein sequence ID" value="KAH0547768.1"/>
    <property type="molecule type" value="Genomic_DNA"/>
</dbReference>
<evidence type="ECO:0000313" key="4">
    <source>
        <dbReference type="Proteomes" id="UP000698800"/>
    </source>
</evidence>
<dbReference type="InterPro" id="IPR054505">
    <property type="entry name" value="Myb_DNA-bind_8"/>
</dbReference>
<proteinExistence type="predicted"/>
<feature type="domain" description="Myb-like DNA-binding" evidence="2">
    <location>
        <begin position="8"/>
        <end position="59"/>
    </location>
</feature>
<organism evidence="3 4">
    <name type="scientific">Glutinoglossum americanum</name>
    <dbReference type="NCBI Taxonomy" id="1670608"/>
    <lineage>
        <taxon>Eukaryota</taxon>
        <taxon>Fungi</taxon>
        <taxon>Dikarya</taxon>
        <taxon>Ascomycota</taxon>
        <taxon>Pezizomycotina</taxon>
        <taxon>Geoglossomycetes</taxon>
        <taxon>Geoglossales</taxon>
        <taxon>Geoglossaceae</taxon>
        <taxon>Glutinoglossum</taxon>
    </lineage>
</organism>
<accession>A0A9P8I9X8</accession>
<keyword evidence="4" id="KW-1185">Reference proteome</keyword>
<protein>
    <recommendedName>
        <fullName evidence="2">Myb-like DNA-binding domain-containing protein</fullName>
    </recommendedName>
</protein>
<name>A0A9P8I9X8_9PEZI</name>